<dbReference type="InterPro" id="IPR034193">
    <property type="entry name" value="PCSK9_ProteinaseK-like"/>
</dbReference>
<dbReference type="InterPro" id="IPR037045">
    <property type="entry name" value="S8pro/Inhibitor_I9_sf"/>
</dbReference>
<dbReference type="PRINTS" id="PR00723">
    <property type="entry name" value="SUBTILISIN"/>
</dbReference>
<feature type="signal peptide" evidence="7">
    <location>
        <begin position="1"/>
        <end position="22"/>
    </location>
</feature>
<feature type="chain" id="PRO_5045788291" description="Serine protease" evidence="7">
    <location>
        <begin position="23"/>
        <end position="755"/>
    </location>
</feature>
<keyword evidence="7" id="KW-0732">Signal</keyword>
<feature type="domain" description="Peptidase S8/S53" evidence="8">
    <location>
        <begin position="159"/>
        <end position="415"/>
    </location>
</feature>
<dbReference type="InterPro" id="IPR058502">
    <property type="entry name" value="PLL-like_beta-prop"/>
</dbReference>
<dbReference type="EMBL" id="BAAAQD010000024">
    <property type="protein sequence ID" value="GAA1554993.1"/>
    <property type="molecule type" value="Genomic_DNA"/>
</dbReference>
<evidence type="ECO:0000256" key="5">
    <source>
        <dbReference type="PROSITE-ProRule" id="PRU01240"/>
    </source>
</evidence>
<keyword evidence="2 5" id="KW-0645">Protease</keyword>
<dbReference type="Pfam" id="PF26607">
    <property type="entry name" value="DUF8189"/>
    <property type="match status" value="2"/>
</dbReference>
<dbReference type="InterPro" id="IPR023827">
    <property type="entry name" value="Peptidase_S8_Asp-AS"/>
</dbReference>
<proteinExistence type="inferred from homology"/>
<evidence type="ECO:0000313" key="11">
    <source>
        <dbReference type="EMBL" id="GAA1554993.1"/>
    </source>
</evidence>
<dbReference type="InterPro" id="IPR015500">
    <property type="entry name" value="Peptidase_S8_subtilisin-rel"/>
</dbReference>
<dbReference type="InterPro" id="IPR022398">
    <property type="entry name" value="Peptidase_S8_His-AS"/>
</dbReference>
<organism evidence="11 12">
    <name type="scientific">Dactylosporangium maewongense</name>
    <dbReference type="NCBI Taxonomy" id="634393"/>
    <lineage>
        <taxon>Bacteria</taxon>
        <taxon>Bacillati</taxon>
        <taxon>Actinomycetota</taxon>
        <taxon>Actinomycetes</taxon>
        <taxon>Micromonosporales</taxon>
        <taxon>Micromonosporaceae</taxon>
        <taxon>Dactylosporangium</taxon>
    </lineage>
</organism>
<keyword evidence="12" id="KW-1185">Reference proteome</keyword>
<dbReference type="Proteomes" id="UP001501470">
    <property type="component" value="Unassembled WGS sequence"/>
</dbReference>
<dbReference type="PANTHER" id="PTHR43806">
    <property type="entry name" value="PEPTIDASE S8"/>
    <property type="match status" value="1"/>
</dbReference>
<dbReference type="InterPro" id="IPR050131">
    <property type="entry name" value="Peptidase_S8_subtilisin-like"/>
</dbReference>
<dbReference type="PROSITE" id="PS00136">
    <property type="entry name" value="SUBTILASE_ASP"/>
    <property type="match status" value="1"/>
</dbReference>
<dbReference type="Gene3D" id="3.30.70.80">
    <property type="entry name" value="Peptidase S8 propeptide/proteinase inhibitor I9"/>
    <property type="match status" value="1"/>
</dbReference>
<feature type="domain" description="PLL-like beta propeller" evidence="10">
    <location>
        <begin position="566"/>
        <end position="737"/>
    </location>
</feature>
<feature type="active site" description="Charge relay system" evidence="5">
    <location>
        <position position="211"/>
    </location>
</feature>
<dbReference type="Pfam" id="PF05922">
    <property type="entry name" value="Inhibitor_I9"/>
    <property type="match status" value="1"/>
</dbReference>
<evidence type="ECO:0000313" key="12">
    <source>
        <dbReference type="Proteomes" id="UP001501470"/>
    </source>
</evidence>
<evidence type="ECO:0000256" key="4">
    <source>
        <dbReference type="ARBA" id="ARBA00022825"/>
    </source>
</evidence>
<evidence type="ECO:0000256" key="3">
    <source>
        <dbReference type="ARBA" id="ARBA00022801"/>
    </source>
</evidence>
<evidence type="ECO:0000256" key="6">
    <source>
        <dbReference type="RuleBase" id="RU003355"/>
    </source>
</evidence>
<dbReference type="Gene3D" id="2.120.10.70">
    <property type="entry name" value="Fucose-specific lectin"/>
    <property type="match status" value="1"/>
</dbReference>
<evidence type="ECO:0000259" key="9">
    <source>
        <dbReference type="Pfam" id="PF05922"/>
    </source>
</evidence>
<evidence type="ECO:0008006" key="13">
    <source>
        <dbReference type="Google" id="ProtNLM"/>
    </source>
</evidence>
<dbReference type="CDD" id="cd22954">
    <property type="entry name" value="PLL_lectin"/>
    <property type="match status" value="1"/>
</dbReference>
<feature type="active site" description="Charge relay system" evidence="5">
    <location>
        <position position="374"/>
    </location>
</feature>
<dbReference type="Gene3D" id="3.40.50.200">
    <property type="entry name" value="Peptidase S8/S53 domain"/>
    <property type="match status" value="1"/>
</dbReference>
<comment type="caution">
    <text evidence="11">The sequence shown here is derived from an EMBL/GenBank/DDBJ whole genome shotgun (WGS) entry which is preliminary data.</text>
</comment>
<evidence type="ECO:0000256" key="7">
    <source>
        <dbReference type="SAM" id="SignalP"/>
    </source>
</evidence>
<dbReference type="PROSITE" id="PS51892">
    <property type="entry name" value="SUBTILASE"/>
    <property type="match status" value="1"/>
</dbReference>
<dbReference type="SUPFAM" id="SSF89372">
    <property type="entry name" value="Fucose-specific lectin"/>
    <property type="match status" value="2"/>
</dbReference>
<dbReference type="InterPro" id="IPR036852">
    <property type="entry name" value="Peptidase_S8/S53_dom_sf"/>
</dbReference>
<sequence length="755" mass="80848">MVGVSTLAAAGVVLVSGTPASAEVVNPPRGEVLGDANQSLAGGYIVQLKGNAFSGLNTSQAKANVSSLAKALSSRHGGKVTSEYSVTLKGYAVSGLSEDQAARLAADPSVASVSRDVLLHKADTQNNPVWNLDRIDSRGLARNYQYTYPNTASSVTAYVIDTGLYKEHDEFGGRASWGRNFVDRAVRKIANTPANTPEHDAPDNASDCDGHGTHVAGTLGGTTYGVAKQVKIVAVRVLDCYGYGFNSEVLNGVEWVTANAVKPAVVNMSIGASGIVATQDEAVARSIASGLTYAVAAGNGDDEGNPLNACNYSPSRVPAALTVGGSFVYSGNGREYPIVWSNYGPCVDIFAPGYDITSAWIYAPSSTNTIGGTSMASPHVAGAAALILQAHPDYTPSQVRQALIQSATNGALDMYGNYPPYAASSTANRLLYIRQNDPPRIASKPVGINNQRFGTTEVYGRTTDNKIVYAYRAGSEWSDWSDLGGDTQGDPAVLYNPTYGTTEVYARLANNHLAYRYYSNGWSGWNDLGGELAGNPSILYNPKYGTTEIYARFADGTLKYKYYANGWSGWSDLGGQIASDPALLYNPKYGTTEVYVRTTDNKLKYKYYNNGWSGWVSLEGNVSGNPGVIYNPTYGTTEVYTRTSTNTLAYRYYYNGWADWIDLKGSLASDPGVIYNPRYGTTEAYAATAGGQTQYVYYYKGWSGWNNIGGAAVSAPSVLFNVSNRSTQVYTRSADNHANFAEYNNSWASFIDISA</sequence>
<evidence type="ECO:0000256" key="1">
    <source>
        <dbReference type="ARBA" id="ARBA00011073"/>
    </source>
</evidence>
<dbReference type="SUPFAM" id="SSF54897">
    <property type="entry name" value="Protease propeptides/inhibitors"/>
    <property type="match status" value="1"/>
</dbReference>
<accession>A0ABP4N3K2</accession>
<comment type="similarity">
    <text evidence="1 5 6">Belongs to the peptidase S8 family.</text>
</comment>
<protein>
    <recommendedName>
        <fullName evidence="13">Serine protease</fullName>
    </recommendedName>
</protein>
<keyword evidence="4 5" id="KW-0720">Serine protease</keyword>
<dbReference type="RefSeq" id="WP_344510366.1">
    <property type="nucleotide sequence ID" value="NZ_BAAAQD010000024.1"/>
</dbReference>
<dbReference type="Pfam" id="PF00082">
    <property type="entry name" value="Peptidase_S8"/>
    <property type="match status" value="1"/>
</dbReference>
<feature type="domain" description="PLL-like beta propeller" evidence="10">
    <location>
        <begin position="440"/>
        <end position="560"/>
    </location>
</feature>
<evidence type="ECO:0000259" key="10">
    <source>
        <dbReference type="Pfam" id="PF26607"/>
    </source>
</evidence>
<dbReference type="InterPro" id="IPR023828">
    <property type="entry name" value="Peptidase_S8_Ser-AS"/>
</dbReference>
<keyword evidence="3 5" id="KW-0378">Hydrolase</keyword>
<name>A0ABP4N3K2_9ACTN</name>
<dbReference type="SUPFAM" id="SSF52743">
    <property type="entry name" value="Subtilisin-like"/>
    <property type="match status" value="1"/>
</dbReference>
<dbReference type="PANTHER" id="PTHR43806:SF11">
    <property type="entry name" value="CEREVISIN-RELATED"/>
    <property type="match status" value="1"/>
</dbReference>
<reference evidence="12" key="1">
    <citation type="journal article" date="2019" name="Int. J. Syst. Evol. Microbiol.">
        <title>The Global Catalogue of Microorganisms (GCM) 10K type strain sequencing project: providing services to taxonomists for standard genome sequencing and annotation.</title>
        <authorList>
            <consortium name="The Broad Institute Genomics Platform"/>
            <consortium name="The Broad Institute Genome Sequencing Center for Infectious Disease"/>
            <person name="Wu L."/>
            <person name="Ma J."/>
        </authorList>
    </citation>
    <scope>NUCLEOTIDE SEQUENCE [LARGE SCALE GENOMIC DNA]</scope>
    <source>
        <strain evidence="12">JCM 15933</strain>
    </source>
</reference>
<feature type="domain" description="Inhibitor I9" evidence="9">
    <location>
        <begin position="44"/>
        <end position="119"/>
    </location>
</feature>
<dbReference type="InterPro" id="IPR010259">
    <property type="entry name" value="S8pro/Inhibitor_I9"/>
</dbReference>
<gene>
    <name evidence="11" type="ORF">GCM10009827_089760</name>
</gene>
<dbReference type="CDD" id="cd04077">
    <property type="entry name" value="Peptidases_S8_PCSK9_ProteinaseK_like"/>
    <property type="match status" value="1"/>
</dbReference>
<dbReference type="PROSITE" id="PS00137">
    <property type="entry name" value="SUBTILASE_HIS"/>
    <property type="match status" value="1"/>
</dbReference>
<evidence type="ECO:0000256" key="2">
    <source>
        <dbReference type="ARBA" id="ARBA00022670"/>
    </source>
</evidence>
<dbReference type="InterPro" id="IPR000209">
    <property type="entry name" value="Peptidase_S8/S53_dom"/>
</dbReference>
<feature type="active site" description="Charge relay system" evidence="5">
    <location>
        <position position="161"/>
    </location>
</feature>
<dbReference type="PROSITE" id="PS00138">
    <property type="entry name" value="SUBTILASE_SER"/>
    <property type="match status" value="1"/>
</dbReference>
<evidence type="ECO:0000259" key="8">
    <source>
        <dbReference type="Pfam" id="PF00082"/>
    </source>
</evidence>